<dbReference type="AlphaFoldDB" id="M0DEF3"/>
<dbReference type="Proteomes" id="UP000011523">
    <property type="component" value="Unassembled WGS sequence"/>
</dbReference>
<evidence type="ECO:0000313" key="3">
    <source>
        <dbReference type="Proteomes" id="UP000011523"/>
    </source>
</evidence>
<feature type="domain" description="DUF7837" evidence="1">
    <location>
        <begin position="4"/>
        <end position="49"/>
    </location>
</feature>
<proteinExistence type="predicted"/>
<dbReference type="Pfam" id="PF25207">
    <property type="entry name" value="DUF7837"/>
    <property type="match status" value="1"/>
</dbReference>
<protein>
    <recommendedName>
        <fullName evidence="1">DUF7837 domain-containing protein</fullName>
    </recommendedName>
</protein>
<dbReference type="PATRIC" id="fig|1227485.3.peg.2908"/>
<evidence type="ECO:0000259" key="1">
    <source>
        <dbReference type="Pfam" id="PF25207"/>
    </source>
</evidence>
<dbReference type="EMBL" id="AOJD01000077">
    <property type="protein sequence ID" value="ELZ33188.1"/>
    <property type="molecule type" value="Genomic_DNA"/>
</dbReference>
<dbReference type="InterPro" id="IPR057159">
    <property type="entry name" value="DUF7837"/>
</dbReference>
<reference evidence="2 3" key="1">
    <citation type="journal article" date="2014" name="PLoS Genet.">
        <title>Phylogenetically driven sequencing of extremely halophilic archaea reveals strategies for static and dynamic osmo-response.</title>
        <authorList>
            <person name="Becker E.A."/>
            <person name="Seitzer P.M."/>
            <person name="Tritt A."/>
            <person name="Larsen D."/>
            <person name="Krusor M."/>
            <person name="Yao A.I."/>
            <person name="Wu D."/>
            <person name="Madern D."/>
            <person name="Eisen J.A."/>
            <person name="Darling A.E."/>
            <person name="Facciotti M.T."/>
        </authorList>
    </citation>
    <scope>NUCLEOTIDE SEQUENCE [LARGE SCALE GENOMIC DNA]</scope>
    <source>
        <strain evidence="2 3">DSM 14210</strain>
    </source>
</reference>
<name>M0DEF3_9EURY</name>
<organism evidence="2 3">
    <name type="scientific">Halorubrum tebenquichense DSM 14210</name>
    <dbReference type="NCBI Taxonomy" id="1227485"/>
    <lineage>
        <taxon>Archaea</taxon>
        <taxon>Methanobacteriati</taxon>
        <taxon>Methanobacteriota</taxon>
        <taxon>Stenosarchaea group</taxon>
        <taxon>Halobacteria</taxon>
        <taxon>Halobacteriales</taxon>
        <taxon>Haloferacaceae</taxon>
        <taxon>Halorubrum</taxon>
    </lineage>
</organism>
<sequence length="49" mass="5278">MSSDSPLGRCPTCGTAISSGRTLVEYERANGDRRRFADCPECGEVVTPE</sequence>
<evidence type="ECO:0000313" key="2">
    <source>
        <dbReference type="EMBL" id="ELZ33188.1"/>
    </source>
</evidence>
<keyword evidence="3" id="KW-1185">Reference proteome</keyword>
<comment type="caution">
    <text evidence="2">The sequence shown here is derived from an EMBL/GenBank/DDBJ whole genome shotgun (WGS) entry which is preliminary data.</text>
</comment>
<gene>
    <name evidence="2" type="ORF">C472_14787</name>
</gene>
<accession>M0DEF3</accession>